<dbReference type="InterPro" id="IPR002213">
    <property type="entry name" value="UDP_glucos_trans"/>
</dbReference>
<dbReference type="CDD" id="cd03784">
    <property type="entry name" value="GT1_Gtf-like"/>
    <property type="match status" value="1"/>
</dbReference>
<dbReference type="Pfam" id="PF00201">
    <property type="entry name" value="UDPGT"/>
    <property type="match status" value="1"/>
</dbReference>
<evidence type="ECO:0000256" key="7">
    <source>
        <dbReference type="ARBA" id="ARBA00022989"/>
    </source>
</evidence>
<dbReference type="GO" id="GO:0015020">
    <property type="term" value="F:glucuronosyltransferase activity"/>
    <property type="evidence" value="ECO:0007669"/>
    <property type="project" value="UniProtKB-EC"/>
</dbReference>
<evidence type="ECO:0000256" key="6">
    <source>
        <dbReference type="ARBA" id="ARBA00022824"/>
    </source>
</evidence>
<feature type="transmembrane region" description="Helical" evidence="12">
    <location>
        <begin position="485"/>
        <end position="513"/>
    </location>
</feature>
<keyword evidence="3 11" id="KW-0328">Glycosyltransferase</keyword>
<dbReference type="PANTHER" id="PTHR48043:SF159">
    <property type="entry name" value="EG:EG0003.4 PROTEIN-RELATED"/>
    <property type="match status" value="1"/>
</dbReference>
<evidence type="ECO:0000256" key="1">
    <source>
        <dbReference type="ARBA" id="ARBA00004240"/>
    </source>
</evidence>
<dbReference type="InterPro" id="IPR035595">
    <property type="entry name" value="UDP_glycos_trans_CS"/>
</dbReference>
<dbReference type="SUPFAM" id="SSF53756">
    <property type="entry name" value="UDP-Glycosyltransferase/glycogen phosphorylase"/>
    <property type="match status" value="1"/>
</dbReference>
<dbReference type="FunFam" id="3.40.50.2000:FF:000050">
    <property type="entry name" value="UDP-glucuronosyltransferase"/>
    <property type="match status" value="1"/>
</dbReference>
<evidence type="ECO:0000256" key="2">
    <source>
        <dbReference type="ARBA" id="ARBA00009995"/>
    </source>
</evidence>
<dbReference type="GO" id="GO:0016020">
    <property type="term" value="C:membrane"/>
    <property type="evidence" value="ECO:0007669"/>
    <property type="project" value="UniProtKB-SubCell"/>
</dbReference>
<evidence type="ECO:0000256" key="11">
    <source>
        <dbReference type="RuleBase" id="RU003718"/>
    </source>
</evidence>
<reference evidence="13" key="1">
    <citation type="submission" date="2021-12" db="EMBL/GenBank/DDBJ databases">
        <authorList>
            <person name="King R."/>
        </authorList>
    </citation>
    <scope>NUCLEOTIDE SEQUENCE</scope>
</reference>
<dbReference type="PANTHER" id="PTHR48043">
    <property type="entry name" value="EG:EG0003.4 PROTEIN-RELATED"/>
    <property type="match status" value="1"/>
</dbReference>
<keyword evidence="7 12" id="KW-1133">Transmembrane helix</keyword>
<comment type="catalytic activity">
    <reaction evidence="12">
        <text>glucuronate acceptor + UDP-alpha-D-glucuronate = acceptor beta-D-glucuronoside + UDP + H(+)</text>
        <dbReference type="Rhea" id="RHEA:21032"/>
        <dbReference type="ChEBI" id="CHEBI:15378"/>
        <dbReference type="ChEBI" id="CHEBI:58052"/>
        <dbReference type="ChEBI" id="CHEBI:58223"/>
        <dbReference type="ChEBI" id="CHEBI:132367"/>
        <dbReference type="ChEBI" id="CHEBI:132368"/>
        <dbReference type="EC" id="2.4.1.17"/>
    </reaction>
</comment>
<gene>
    <name evidence="13" type="ORF">BEMITA_LOCUS14129</name>
</gene>
<keyword evidence="5 12" id="KW-0812">Transmembrane</keyword>
<evidence type="ECO:0000313" key="13">
    <source>
        <dbReference type="EMBL" id="CAH0396012.1"/>
    </source>
</evidence>
<dbReference type="PROSITE" id="PS00375">
    <property type="entry name" value="UDPGT"/>
    <property type="match status" value="1"/>
</dbReference>
<accession>A0A9P0F7S7</accession>
<dbReference type="Proteomes" id="UP001152759">
    <property type="component" value="Chromosome 9"/>
</dbReference>
<evidence type="ECO:0000313" key="14">
    <source>
        <dbReference type="Proteomes" id="UP001152759"/>
    </source>
</evidence>
<organism evidence="13 14">
    <name type="scientific">Bemisia tabaci</name>
    <name type="common">Sweetpotato whitefly</name>
    <name type="synonym">Aleurodes tabaci</name>
    <dbReference type="NCBI Taxonomy" id="7038"/>
    <lineage>
        <taxon>Eukaryota</taxon>
        <taxon>Metazoa</taxon>
        <taxon>Ecdysozoa</taxon>
        <taxon>Arthropoda</taxon>
        <taxon>Hexapoda</taxon>
        <taxon>Insecta</taxon>
        <taxon>Pterygota</taxon>
        <taxon>Neoptera</taxon>
        <taxon>Paraneoptera</taxon>
        <taxon>Hemiptera</taxon>
        <taxon>Sternorrhyncha</taxon>
        <taxon>Aleyrodoidea</taxon>
        <taxon>Aleyrodidae</taxon>
        <taxon>Aleyrodinae</taxon>
        <taxon>Bemisia</taxon>
    </lineage>
</organism>
<protein>
    <recommendedName>
        <fullName evidence="12">UDP-glucuronosyltransferase</fullName>
        <ecNumber evidence="12">2.4.1.17</ecNumber>
    </recommendedName>
</protein>
<sequence>MDLRSIFCCCFFIFHISDGFKILILYPAPSFSRQRAIMALTKKLAERGHELFVVSTNAVPGLEQNPNYTFVDVSFLYKYYSDEKKDDVVYLQEEKSNWKLMDLFKPLAIISREQFLSEAFIKFQRRVQSEKISFDVVILDVTCVAYACPVVRNLTGYAPIISMSTYNMDSYTEGSLGSIPHLSFTPSLVNDYTNKMNLWQRLENWFSETYLTKVFIDTVKNVAREFSRDTYGPEYEDLVDGCWKNLSLHLSTSNSMYYYPRLLGPNVIEVGPLHLKTPQKLPKDLQDWLDGAERGVIYFSLGSNIKSKSLPEIARANLLRFFKELPSGYRVLWKDEPEGTPNLADNILTRKWLPQESVLAHPKVRVFITQGGLQSFQEAVHFGVPVVGIPWYGDQRFQVSRMVDAKIGARLLPKELHSFDKVKSVIESVLYEKSILENMRRYSAISRDFSSVALDKATFWVEHVARHGGADHLRPSTADTTLFEYFALDIVAVCLVFTSTILFVLFSVCKFLIRSSSITKSVKIKAS</sequence>
<keyword evidence="14" id="KW-1185">Reference proteome</keyword>
<dbReference type="EC" id="2.4.1.17" evidence="12"/>
<comment type="similarity">
    <text evidence="2 11">Belongs to the UDP-glycosyltransferase family.</text>
</comment>
<evidence type="ECO:0000256" key="12">
    <source>
        <dbReference type="RuleBase" id="RU362059"/>
    </source>
</evidence>
<dbReference type="GO" id="GO:0005783">
    <property type="term" value="C:endoplasmic reticulum"/>
    <property type="evidence" value="ECO:0007669"/>
    <property type="project" value="UniProtKB-SubCell"/>
</dbReference>
<dbReference type="Gene3D" id="3.40.50.2000">
    <property type="entry name" value="Glycogen Phosphorylase B"/>
    <property type="match status" value="1"/>
</dbReference>
<proteinExistence type="inferred from homology"/>
<keyword evidence="9" id="KW-0325">Glycoprotein</keyword>
<dbReference type="KEGG" id="btab:109030357"/>
<evidence type="ECO:0000256" key="10">
    <source>
        <dbReference type="ARBA" id="ARBA00046288"/>
    </source>
</evidence>
<keyword evidence="8 12" id="KW-0472">Membrane</keyword>
<evidence type="ECO:0000256" key="8">
    <source>
        <dbReference type="ARBA" id="ARBA00023136"/>
    </source>
</evidence>
<name>A0A9P0F7S7_BEMTA</name>
<dbReference type="AlphaFoldDB" id="A0A9P0F7S7"/>
<evidence type="ECO:0000256" key="4">
    <source>
        <dbReference type="ARBA" id="ARBA00022679"/>
    </source>
</evidence>
<evidence type="ECO:0000256" key="5">
    <source>
        <dbReference type="ARBA" id="ARBA00022692"/>
    </source>
</evidence>
<evidence type="ECO:0000256" key="9">
    <source>
        <dbReference type="ARBA" id="ARBA00023180"/>
    </source>
</evidence>
<keyword evidence="4 11" id="KW-0808">Transferase</keyword>
<evidence type="ECO:0000256" key="3">
    <source>
        <dbReference type="ARBA" id="ARBA00022676"/>
    </source>
</evidence>
<dbReference type="EMBL" id="OU963870">
    <property type="protein sequence ID" value="CAH0396012.1"/>
    <property type="molecule type" value="Genomic_DNA"/>
</dbReference>
<comment type="subcellular location">
    <subcellularLocation>
        <location evidence="10">Endomembrane system</location>
        <topology evidence="10">Single-pass type I membrane protein</topology>
    </subcellularLocation>
    <subcellularLocation>
        <location evidence="1">Endoplasmic reticulum</location>
    </subcellularLocation>
    <subcellularLocation>
        <location evidence="12">Membrane</location>
        <topology evidence="12">Single-pass membrane protein</topology>
    </subcellularLocation>
</comment>
<dbReference type="InterPro" id="IPR050271">
    <property type="entry name" value="UDP-glycosyltransferase"/>
</dbReference>
<keyword evidence="6" id="KW-0256">Endoplasmic reticulum</keyword>